<sequence>MWYSKNKNDDYSNRSRSVSLQEEKIALIQPGDFIEYHGLFSLEHLGSVSIATGPAGKRLILVLGKITHRVSIEPRRIRAILREGKVIACFEEA</sequence>
<dbReference type="EMBL" id="ADVG01000003">
    <property type="protein sequence ID" value="EFH83948.1"/>
    <property type="molecule type" value="Genomic_DNA"/>
</dbReference>
<name>D6TU47_KTERA</name>
<reference evidence="1 2" key="1">
    <citation type="journal article" date="2011" name="Stand. Genomic Sci.">
        <title>Non-contiguous finished genome sequence and contextual data of the filamentous soil bacterium Ktedonobacter racemifer type strain (SOSP1-21).</title>
        <authorList>
            <person name="Chang Y.J."/>
            <person name="Land M."/>
            <person name="Hauser L."/>
            <person name="Chertkov O."/>
            <person name="Del Rio T.G."/>
            <person name="Nolan M."/>
            <person name="Copeland A."/>
            <person name="Tice H."/>
            <person name="Cheng J.F."/>
            <person name="Lucas S."/>
            <person name="Han C."/>
            <person name="Goodwin L."/>
            <person name="Pitluck S."/>
            <person name="Ivanova N."/>
            <person name="Ovchinikova G."/>
            <person name="Pati A."/>
            <person name="Chen A."/>
            <person name="Palaniappan K."/>
            <person name="Mavromatis K."/>
            <person name="Liolios K."/>
            <person name="Brettin T."/>
            <person name="Fiebig A."/>
            <person name="Rohde M."/>
            <person name="Abt B."/>
            <person name="Goker M."/>
            <person name="Detter J.C."/>
            <person name="Woyke T."/>
            <person name="Bristow J."/>
            <person name="Eisen J.A."/>
            <person name="Markowitz V."/>
            <person name="Hugenholtz P."/>
            <person name="Kyrpides N.C."/>
            <person name="Klenk H.P."/>
            <person name="Lapidus A."/>
        </authorList>
    </citation>
    <scope>NUCLEOTIDE SEQUENCE [LARGE SCALE GENOMIC DNA]</scope>
    <source>
        <strain evidence="2">DSM 44963</strain>
    </source>
</reference>
<gene>
    <name evidence="1" type="ORF">Krac_4952</name>
</gene>
<accession>D6TU47</accession>
<organism evidence="1 2">
    <name type="scientific">Ktedonobacter racemifer DSM 44963</name>
    <dbReference type="NCBI Taxonomy" id="485913"/>
    <lineage>
        <taxon>Bacteria</taxon>
        <taxon>Bacillati</taxon>
        <taxon>Chloroflexota</taxon>
        <taxon>Ktedonobacteria</taxon>
        <taxon>Ktedonobacterales</taxon>
        <taxon>Ktedonobacteraceae</taxon>
        <taxon>Ktedonobacter</taxon>
    </lineage>
</organism>
<dbReference type="Proteomes" id="UP000004508">
    <property type="component" value="Unassembled WGS sequence"/>
</dbReference>
<dbReference type="InParanoid" id="D6TU47"/>
<proteinExistence type="predicted"/>
<dbReference type="AlphaFoldDB" id="D6TU47"/>
<comment type="caution">
    <text evidence="1">The sequence shown here is derived from an EMBL/GenBank/DDBJ whole genome shotgun (WGS) entry which is preliminary data.</text>
</comment>
<evidence type="ECO:0000313" key="1">
    <source>
        <dbReference type="EMBL" id="EFH83948.1"/>
    </source>
</evidence>
<dbReference type="STRING" id="485913.Krac_4952"/>
<keyword evidence="2" id="KW-1185">Reference proteome</keyword>
<evidence type="ECO:0000313" key="2">
    <source>
        <dbReference type="Proteomes" id="UP000004508"/>
    </source>
</evidence>
<protein>
    <submittedName>
        <fullName evidence="1">Uncharacterized protein</fullName>
    </submittedName>
</protein>